<keyword evidence="1" id="KW-0812">Transmembrane</keyword>
<evidence type="ECO:0000313" key="2">
    <source>
        <dbReference type="EMBL" id="TDN48650.1"/>
    </source>
</evidence>
<accession>A0A4R6DTZ5</accession>
<protein>
    <submittedName>
        <fullName evidence="2">Uncharacterized protein</fullName>
    </submittedName>
</protein>
<keyword evidence="1" id="KW-1133">Transmembrane helix</keyword>
<keyword evidence="3" id="KW-1185">Reference proteome</keyword>
<dbReference type="EMBL" id="SNVV01000014">
    <property type="protein sequence ID" value="TDN48650.1"/>
    <property type="molecule type" value="Genomic_DNA"/>
</dbReference>
<reference evidence="2 3" key="1">
    <citation type="submission" date="2019-03" db="EMBL/GenBank/DDBJ databases">
        <title>Genomic Encyclopedia of Type Strains, Phase IV (KMG-IV): sequencing the most valuable type-strain genomes for metagenomic binning, comparative biology and taxonomic classification.</title>
        <authorList>
            <person name="Goeker M."/>
        </authorList>
    </citation>
    <scope>NUCLEOTIDE SEQUENCE [LARGE SCALE GENOMIC DNA]</scope>
    <source>
        <strain evidence="2 3">DSM 12121</strain>
    </source>
</reference>
<evidence type="ECO:0000256" key="1">
    <source>
        <dbReference type="SAM" id="Phobius"/>
    </source>
</evidence>
<evidence type="ECO:0000313" key="3">
    <source>
        <dbReference type="Proteomes" id="UP000295129"/>
    </source>
</evidence>
<dbReference type="Proteomes" id="UP000295129">
    <property type="component" value="Unassembled WGS sequence"/>
</dbReference>
<dbReference type="AlphaFoldDB" id="A0A4R6DTZ5"/>
<name>A0A4R6DTZ5_9RHOO</name>
<keyword evidence="1" id="KW-0472">Membrane</keyword>
<organism evidence="2 3">
    <name type="scientific">Azoarcus indigens</name>
    <dbReference type="NCBI Taxonomy" id="29545"/>
    <lineage>
        <taxon>Bacteria</taxon>
        <taxon>Pseudomonadati</taxon>
        <taxon>Pseudomonadota</taxon>
        <taxon>Betaproteobacteria</taxon>
        <taxon>Rhodocyclales</taxon>
        <taxon>Zoogloeaceae</taxon>
        <taxon>Azoarcus</taxon>
    </lineage>
</organism>
<feature type="transmembrane region" description="Helical" evidence="1">
    <location>
        <begin position="12"/>
        <end position="32"/>
    </location>
</feature>
<dbReference type="RefSeq" id="WP_133593228.1">
    <property type="nucleotide sequence ID" value="NZ_SNVV01000014.1"/>
</dbReference>
<sequence length="78" mass="8021">MDTRPALIPLSAWLLGIPGLLCLLAGFALLVGDFSASHPILAEAGTALALIVSAVALLGSAAFPVVLARLARQDEKRD</sequence>
<feature type="transmembrane region" description="Helical" evidence="1">
    <location>
        <begin position="44"/>
        <end position="67"/>
    </location>
</feature>
<proteinExistence type="predicted"/>
<gene>
    <name evidence="2" type="ORF">C7389_11437</name>
</gene>
<comment type="caution">
    <text evidence="2">The sequence shown here is derived from an EMBL/GenBank/DDBJ whole genome shotgun (WGS) entry which is preliminary data.</text>
</comment>